<keyword evidence="3 13" id="KW-0808">Transferase</keyword>
<dbReference type="InterPro" id="IPR029063">
    <property type="entry name" value="SAM-dependent_MTases_sf"/>
</dbReference>
<dbReference type="PANTHER" id="PTHR43464:SF19">
    <property type="entry name" value="UBIQUINONE BIOSYNTHESIS O-METHYLTRANSFERASE, MITOCHONDRIAL"/>
    <property type="match status" value="1"/>
</dbReference>
<dbReference type="GO" id="GO:0005634">
    <property type="term" value="C:nucleus"/>
    <property type="evidence" value="ECO:0007669"/>
    <property type="project" value="UniProtKB-SubCell"/>
</dbReference>
<keyword evidence="7" id="KW-0238">DNA-binding</keyword>
<dbReference type="Pfam" id="PF00847">
    <property type="entry name" value="AP2"/>
    <property type="match status" value="2"/>
</dbReference>
<dbReference type="GO" id="GO:0003700">
    <property type="term" value="F:DNA-binding transcription factor activity"/>
    <property type="evidence" value="ECO:0007669"/>
    <property type="project" value="InterPro"/>
</dbReference>
<sequence length="694" mass="77756">MPQPGIEPAADPLILLDHTLQQLVALLGVLARERQNLLLQRRELQGEWKKLHRLNSMVANANARAMQAAQDHRGDSSESASRKRPSMAEDGPLPVGWSKRSRSDSWRAERSAPSMATADRILPTQSGHFKFREPQAATSRVKWPYRDEEADKEVQFICGFPDDEIVEVQLHDTSIGHGHNNRSQCRGVSWIAQSQSWVARWSEDGKLRTKSFASRKYGYEKALEMAEEFKKSIIQKRRSNASEMKSEDPTPDSPEEPASAPSSGPASLARCNSEPAPASTPTQTSSQVAPHPSQSLIEESRNRGVYYKKSSKSWYVKIPKGEGKIRTKCFSMTRLGEKGSLKAAIAYRRKLDGLDAEVKPEADSTAADGSPYSQISSPVQKYEDSDEQVAQEDTTKVNDATPNGSSVAALSMIFGGWFYQSRYNLTPYPDRLAVIETDDAELDLEMYDGFNWWDPAHFAYAMKMMNSVRTPYFHHRFANAGLSPSNGRYLDVGCGGGLLTEDMASLYGYNITGIDISEASLQQARQHGQHLPNLHYQVGSAYEIPFEDNSFDGVIISDVFEHLLDLRKASHELYRVLKPGGILVFDTVARSFLTYSHYWLTMQEILRVLPPNAHDWRLFIDPSEMVTLLQDTGFSVSDSPESKWVGLQRIDMWLAAIQYVLSGFTATRSFSKGYIELPHDLTYSYCGVATKPPQ</sequence>
<evidence type="ECO:0000259" key="12">
    <source>
        <dbReference type="Pfam" id="PF08241"/>
    </source>
</evidence>
<accession>A0A7J6KZC7</accession>
<dbReference type="GO" id="GO:0003677">
    <property type="term" value="F:DNA binding"/>
    <property type="evidence" value="ECO:0007669"/>
    <property type="project" value="UniProtKB-KW"/>
</dbReference>
<keyword evidence="2 13" id="KW-0489">Methyltransferase</keyword>
<evidence type="ECO:0000256" key="10">
    <source>
        <dbReference type="SAM" id="MobiDB-lite"/>
    </source>
</evidence>
<feature type="compositionally biased region" description="Basic and acidic residues" evidence="10">
    <location>
        <begin position="101"/>
        <end position="110"/>
    </location>
</feature>
<evidence type="ECO:0000259" key="11">
    <source>
        <dbReference type="Pfam" id="PF00847"/>
    </source>
</evidence>
<feature type="region of interest" description="Disordered" evidence="10">
    <location>
        <begin position="63"/>
        <end position="126"/>
    </location>
</feature>
<proteinExistence type="predicted"/>
<dbReference type="CDD" id="cd02440">
    <property type="entry name" value="AdoMet_MTases"/>
    <property type="match status" value="1"/>
</dbReference>
<feature type="region of interest" description="Disordered" evidence="10">
    <location>
        <begin position="234"/>
        <end position="302"/>
    </location>
</feature>
<evidence type="ECO:0000256" key="1">
    <source>
        <dbReference type="ARBA" id="ARBA00004123"/>
    </source>
</evidence>
<feature type="compositionally biased region" description="Low complexity" evidence="10">
    <location>
        <begin position="256"/>
        <end position="267"/>
    </location>
</feature>
<dbReference type="PANTHER" id="PTHR43464">
    <property type="entry name" value="METHYLTRANSFERASE"/>
    <property type="match status" value="1"/>
</dbReference>
<reference evidence="13 14" key="1">
    <citation type="submission" date="2020-04" db="EMBL/GenBank/DDBJ databases">
        <title>Perkinsus chesapeaki whole genome sequence.</title>
        <authorList>
            <person name="Bogema D.R."/>
        </authorList>
    </citation>
    <scope>NUCLEOTIDE SEQUENCE [LARGE SCALE GENOMIC DNA]</scope>
    <source>
        <strain evidence="13">ATCC PRA-425</strain>
    </source>
</reference>
<evidence type="ECO:0000313" key="13">
    <source>
        <dbReference type="EMBL" id="KAF4652262.1"/>
    </source>
</evidence>
<evidence type="ECO:0000256" key="8">
    <source>
        <dbReference type="ARBA" id="ARBA00023163"/>
    </source>
</evidence>
<gene>
    <name evidence="13" type="primary">COQ3_4</name>
    <name evidence="13" type="ORF">FOL47_011184</name>
</gene>
<evidence type="ECO:0000313" key="14">
    <source>
        <dbReference type="Proteomes" id="UP000591131"/>
    </source>
</evidence>
<dbReference type="NCBIfam" id="TIGR01983">
    <property type="entry name" value="UbiG"/>
    <property type="match status" value="1"/>
</dbReference>
<keyword evidence="8" id="KW-0804">Transcription</keyword>
<dbReference type="GO" id="GO:0061542">
    <property type="term" value="F:3-demethylubiquinol 3-O-methyltransferase activity"/>
    <property type="evidence" value="ECO:0007669"/>
    <property type="project" value="InterPro"/>
</dbReference>
<dbReference type="InterPro" id="IPR013216">
    <property type="entry name" value="Methyltransf_11"/>
</dbReference>
<dbReference type="Gene3D" id="1.20.5.2050">
    <property type="match status" value="2"/>
</dbReference>
<feature type="domain" description="AP2/ERF" evidence="11">
    <location>
        <begin position="301"/>
        <end position="353"/>
    </location>
</feature>
<comment type="subcellular location">
    <subcellularLocation>
        <location evidence="1">Nucleus</location>
    </subcellularLocation>
</comment>
<feature type="compositionally biased region" description="Polar residues" evidence="10">
    <location>
        <begin position="279"/>
        <end position="297"/>
    </location>
</feature>
<comment type="caution">
    <text evidence="13">The sequence shown here is derived from an EMBL/GenBank/DDBJ whole genome shotgun (WGS) entry which is preliminary data.</text>
</comment>
<evidence type="ECO:0000256" key="7">
    <source>
        <dbReference type="ARBA" id="ARBA00023125"/>
    </source>
</evidence>
<feature type="domain" description="Methyltransferase type 11" evidence="12">
    <location>
        <begin position="490"/>
        <end position="585"/>
    </location>
</feature>
<dbReference type="AlphaFoldDB" id="A0A7J6KZC7"/>
<dbReference type="Gene3D" id="3.40.50.150">
    <property type="entry name" value="Vaccinia Virus protein VP39"/>
    <property type="match status" value="1"/>
</dbReference>
<evidence type="ECO:0000256" key="9">
    <source>
        <dbReference type="ARBA" id="ARBA00023242"/>
    </source>
</evidence>
<keyword evidence="4" id="KW-0831">Ubiquinone biosynthesis</keyword>
<keyword evidence="14" id="KW-1185">Reference proteome</keyword>
<keyword evidence="6" id="KW-0805">Transcription regulation</keyword>
<keyword evidence="9" id="KW-0539">Nucleus</keyword>
<dbReference type="InterPro" id="IPR010233">
    <property type="entry name" value="UbiG_MeTrfase"/>
</dbReference>
<dbReference type="GO" id="GO:0010420">
    <property type="term" value="F:polyprenyldihydroxybenzoate methyltransferase activity"/>
    <property type="evidence" value="ECO:0007669"/>
    <property type="project" value="InterPro"/>
</dbReference>
<dbReference type="Pfam" id="PF08241">
    <property type="entry name" value="Methyltransf_11"/>
    <property type="match status" value="1"/>
</dbReference>
<feature type="region of interest" description="Disordered" evidence="10">
    <location>
        <begin position="360"/>
        <end position="387"/>
    </location>
</feature>
<evidence type="ECO:0000256" key="3">
    <source>
        <dbReference type="ARBA" id="ARBA00022679"/>
    </source>
</evidence>
<evidence type="ECO:0000256" key="2">
    <source>
        <dbReference type="ARBA" id="ARBA00022603"/>
    </source>
</evidence>
<dbReference type="Proteomes" id="UP000591131">
    <property type="component" value="Unassembled WGS sequence"/>
</dbReference>
<keyword evidence="5" id="KW-0949">S-adenosyl-L-methionine</keyword>
<evidence type="ECO:0000256" key="4">
    <source>
        <dbReference type="ARBA" id="ARBA00022688"/>
    </source>
</evidence>
<dbReference type="SUPFAM" id="SSF53335">
    <property type="entry name" value="S-adenosyl-L-methionine-dependent methyltransferases"/>
    <property type="match status" value="1"/>
</dbReference>
<protein>
    <submittedName>
        <fullName evidence="13">Hexaprenyldihydroxybenzoate methyltransferase, mitochondrial</fullName>
    </submittedName>
</protein>
<dbReference type="InterPro" id="IPR001471">
    <property type="entry name" value="AP2/ERF_dom"/>
</dbReference>
<dbReference type="OrthoDB" id="3265906at2759"/>
<dbReference type="EMBL" id="JAAPAO010000944">
    <property type="protein sequence ID" value="KAF4652262.1"/>
    <property type="molecule type" value="Genomic_DNA"/>
</dbReference>
<organism evidence="13 14">
    <name type="scientific">Perkinsus chesapeaki</name>
    <name type="common">Clam parasite</name>
    <name type="synonym">Perkinsus andrewsi</name>
    <dbReference type="NCBI Taxonomy" id="330153"/>
    <lineage>
        <taxon>Eukaryota</taxon>
        <taxon>Sar</taxon>
        <taxon>Alveolata</taxon>
        <taxon>Perkinsozoa</taxon>
        <taxon>Perkinsea</taxon>
        <taxon>Perkinsida</taxon>
        <taxon>Perkinsidae</taxon>
        <taxon>Perkinsus</taxon>
    </lineage>
</organism>
<name>A0A7J6KZC7_PERCH</name>
<dbReference type="GO" id="GO:0032259">
    <property type="term" value="P:methylation"/>
    <property type="evidence" value="ECO:0007669"/>
    <property type="project" value="UniProtKB-KW"/>
</dbReference>
<feature type="domain" description="AP2/ERF" evidence="11">
    <location>
        <begin position="185"/>
        <end position="234"/>
    </location>
</feature>
<evidence type="ECO:0000256" key="6">
    <source>
        <dbReference type="ARBA" id="ARBA00023015"/>
    </source>
</evidence>
<evidence type="ECO:0000256" key="5">
    <source>
        <dbReference type="ARBA" id="ARBA00022691"/>
    </source>
</evidence>